<accession>A0A2H9U2J0</accession>
<dbReference type="RefSeq" id="WP_100294671.1">
    <property type="nucleotide sequence ID" value="NZ_PGGC01000126.1"/>
</dbReference>
<feature type="transmembrane region" description="Helical" evidence="1">
    <location>
        <begin position="12"/>
        <end position="34"/>
    </location>
</feature>
<comment type="caution">
    <text evidence="2">The sequence shown here is derived from an EMBL/GenBank/DDBJ whole genome shotgun (WGS) entry which is preliminary data.</text>
</comment>
<feature type="transmembrane region" description="Helical" evidence="1">
    <location>
        <begin position="54"/>
        <end position="77"/>
    </location>
</feature>
<evidence type="ECO:0000313" key="2">
    <source>
        <dbReference type="EMBL" id="PJG58224.1"/>
    </source>
</evidence>
<proteinExistence type="predicted"/>
<keyword evidence="3" id="KW-1185">Reference proteome</keyword>
<dbReference type="AlphaFoldDB" id="A0A2H9U2J0"/>
<keyword evidence="1" id="KW-0472">Membrane</keyword>
<feature type="transmembrane region" description="Helical" evidence="1">
    <location>
        <begin position="89"/>
        <end position="112"/>
    </location>
</feature>
<evidence type="ECO:0008006" key="4">
    <source>
        <dbReference type="Google" id="ProtNLM"/>
    </source>
</evidence>
<dbReference type="Proteomes" id="UP000235861">
    <property type="component" value="Unassembled WGS sequence"/>
</dbReference>
<protein>
    <recommendedName>
        <fullName evidence="4">DUF1240 domain-containing protein</fullName>
    </recommendedName>
</protein>
<evidence type="ECO:0000256" key="1">
    <source>
        <dbReference type="SAM" id="Phobius"/>
    </source>
</evidence>
<name>A0A2H9U2J0_9GAMM</name>
<sequence length="156" mass="17583">MQSIKVNRIAVFFSGLFINAIVWGIWCWLVFITYETFRNISTHFDLVEINVVGLWVPVGIVGAGLFTLASPLVALITGRRSDEVWGRTGLMIANYIAAFFAIAGIVVAIFFYHLMTKKLEEKGYVYCRSLTTFSAMGRYEVYVAKPELCVKPNKIP</sequence>
<keyword evidence="1" id="KW-1133">Transmembrane helix</keyword>
<gene>
    <name evidence="2" type="ORF">CUC53_13670</name>
</gene>
<evidence type="ECO:0000313" key="3">
    <source>
        <dbReference type="Proteomes" id="UP000235861"/>
    </source>
</evidence>
<dbReference type="EMBL" id="PGGC01000126">
    <property type="protein sequence ID" value="PJG58224.1"/>
    <property type="molecule type" value="Genomic_DNA"/>
</dbReference>
<organism evidence="2 3">
    <name type="scientific">Aeromonas cavernicola</name>
    <dbReference type="NCBI Taxonomy" id="1006623"/>
    <lineage>
        <taxon>Bacteria</taxon>
        <taxon>Pseudomonadati</taxon>
        <taxon>Pseudomonadota</taxon>
        <taxon>Gammaproteobacteria</taxon>
        <taxon>Aeromonadales</taxon>
        <taxon>Aeromonadaceae</taxon>
        <taxon>Aeromonas</taxon>
    </lineage>
</organism>
<keyword evidence="1" id="KW-0812">Transmembrane</keyword>
<reference evidence="2 3" key="1">
    <citation type="submission" date="2017-11" db="EMBL/GenBank/DDBJ databases">
        <title>Draft genome sequence of environmental isolate Aeromonas cavernicola sp. nov. MDC 2508.</title>
        <authorList>
            <person name="Colston S.M."/>
            <person name="Navarro A."/>
            <person name="Martinez-Murcia A.J."/>
            <person name="Graf J."/>
        </authorList>
    </citation>
    <scope>NUCLEOTIDE SEQUENCE [LARGE SCALE GENOMIC DNA]</scope>
    <source>
        <strain evidence="2 3">MDC 2508</strain>
    </source>
</reference>